<dbReference type="EMBL" id="ACVB02000010">
    <property type="protein sequence ID" value="EEX74378.1"/>
    <property type="molecule type" value="Genomic_DNA"/>
</dbReference>
<dbReference type="PROSITE" id="PS00395">
    <property type="entry name" value="ALANINE_RACEMASE"/>
    <property type="match status" value="1"/>
</dbReference>
<dbReference type="PANTHER" id="PTHR30511:SF0">
    <property type="entry name" value="ALANINE RACEMASE, CATABOLIC-RELATED"/>
    <property type="match status" value="1"/>
</dbReference>
<evidence type="ECO:0000256" key="2">
    <source>
        <dbReference type="ARBA" id="ARBA00022898"/>
    </source>
</evidence>
<comment type="caution">
    <text evidence="5">The sequence shown here is derived from an EMBL/GenBank/DDBJ whole genome shotgun (WGS) entry which is preliminary data.</text>
</comment>
<dbReference type="SUPFAM" id="SSF51419">
    <property type="entry name" value="PLP-binding barrel"/>
    <property type="match status" value="1"/>
</dbReference>
<dbReference type="AlphaFoldDB" id="C9MXZ8"/>
<dbReference type="InterPro" id="IPR000821">
    <property type="entry name" value="Ala_racemase"/>
</dbReference>
<evidence type="ECO:0000313" key="5">
    <source>
        <dbReference type="EMBL" id="EEX74378.1"/>
    </source>
</evidence>
<dbReference type="Proteomes" id="UP000006233">
    <property type="component" value="Unassembled WGS sequence"/>
</dbReference>
<evidence type="ECO:0000256" key="3">
    <source>
        <dbReference type="ARBA" id="ARBA00023235"/>
    </source>
</evidence>
<keyword evidence="2" id="KW-0663">Pyridoxal phosphate</keyword>
<dbReference type="RefSeq" id="WP_006804756.1">
    <property type="nucleotide sequence ID" value="NZ_GG700632.1"/>
</dbReference>
<dbReference type="HOGENOM" id="CLU_2633765_0_0_0"/>
<dbReference type="Gene3D" id="3.20.20.10">
    <property type="entry name" value="Alanine racemase"/>
    <property type="match status" value="1"/>
</dbReference>
<dbReference type="Pfam" id="PF01168">
    <property type="entry name" value="Ala_racemase_N"/>
    <property type="match status" value="1"/>
</dbReference>
<evidence type="ECO:0000256" key="1">
    <source>
        <dbReference type="ARBA" id="ARBA00001933"/>
    </source>
</evidence>
<gene>
    <name evidence="5" type="ORF">GCWU000323_01420</name>
</gene>
<sequence>MLVNLEINRENLKRNLEKIRSINKNIVCVIKDNAYGLGIENVFPILLENNCNYFAVAYIEEAIKIRKILKKFEKEKN</sequence>
<dbReference type="GO" id="GO:0030170">
    <property type="term" value="F:pyridoxal phosphate binding"/>
    <property type="evidence" value="ECO:0007669"/>
    <property type="project" value="TreeGrafter"/>
</dbReference>
<organism evidence="5 6">
    <name type="scientific">Leptotrichia hofstadii F0254</name>
    <dbReference type="NCBI Taxonomy" id="634994"/>
    <lineage>
        <taxon>Bacteria</taxon>
        <taxon>Fusobacteriati</taxon>
        <taxon>Fusobacteriota</taxon>
        <taxon>Fusobacteriia</taxon>
        <taxon>Fusobacteriales</taxon>
        <taxon>Leptotrichiaceae</taxon>
        <taxon>Leptotrichia</taxon>
    </lineage>
</organism>
<reference evidence="5 6" key="1">
    <citation type="submission" date="2009-09" db="EMBL/GenBank/DDBJ databases">
        <authorList>
            <person name="Weinstock G."/>
            <person name="Sodergren E."/>
            <person name="Clifton S."/>
            <person name="Fulton L."/>
            <person name="Fulton B."/>
            <person name="Courtney L."/>
            <person name="Fronick C."/>
            <person name="Harrison M."/>
            <person name="Strong C."/>
            <person name="Farmer C."/>
            <person name="Delahaunty K."/>
            <person name="Markovic C."/>
            <person name="Hall O."/>
            <person name="Minx P."/>
            <person name="Tomlinson C."/>
            <person name="Mitreva M."/>
            <person name="Nelson J."/>
            <person name="Hou S."/>
            <person name="Wollam A."/>
            <person name="Pepin K.H."/>
            <person name="Johnson M."/>
            <person name="Bhonagiri V."/>
            <person name="Nash W.E."/>
            <person name="Warren W."/>
            <person name="Chinwalla A."/>
            <person name="Mardis E.R."/>
            <person name="Wilson R.K."/>
        </authorList>
    </citation>
    <scope>NUCLEOTIDE SEQUENCE [LARGE SCALE GENOMIC DNA]</scope>
    <source>
        <strain evidence="5 6">F0254</strain>
    </source>
</reference>
<dbReference type="GO" id="GO:0005829">
    <property type="term" value="C:cytosol"/>
    <property type="evidence" value="ECO:0007669"/>
    <property type="project" value="TreeGrafter"/>
</dbReference>
<proteinExistence type="predicted"/>
<dbReference type="InterPro" id="IPR029066">
    <property type="entry name" value="PLP-binding_barrel"/>
</dbReference>
<feature type="domain" description="Alanine racemase N-terminal" evidence="4">
    <location>
        <begin position="7"/>
        <end position="68"/>
    </location>
</feature>
<evidence type="ECO:0000313" key="6">
    <source>
        <dbReference type="Proteomes" id="UP000006233"/>
    </source>
</evidence>
<dbReference type="GO" id="GO:0030632">
    <property type="term" value="P:D-alanine biosynthetic process"/>
    <property type="evidence" value="ECO:0007669"/>
    <property type="project" value="TreeGrafter"/>
</dbReference>
<keyword evidence="3" id="KW-0413">Isomerase</keyword>
<comment type="cofactor">
    <cofactor evidence="1">
        <name>pyridoxal 5'-phosphate</name>
        <dbReference type="ChEBI" id="CHEBI:597326"/>
    </cofactor>
</comment>
<dbReference type="eggNOG" id="COG0787">
    <property type="taxonomic scope" value="Bacteria"/>
</dbReference>
<dbReference type="InterPro" id="IPR020622">
    <property type="entry name" value="Ala_racemase_pyridoxalP-BS"/>
</dbReference>
<dbReference type="STRING" id="634994.GCWU000323_01420"/>
<accession>C9MXZ8</accession>
<dbReference type="InterPro" id="IPR001608">
    <property type="entry name" value="Ala_racemase_N"/>
</dbReference>
<evidence type="ECO:0000259" key="4">
    <source>
        <dbReference type="Pfam" id="PF01168"/>
    </source>
</evidence>
<dbReference type="PANTHER" id="PTHR30511">
    <property type="entry name" value="ALANINE RACEMASE"/>
    <property type="match status" value="1"/>
</dbReference>
<protein>
    <submittedName>
        <fullName evidence="5">Putative alanine racemase</fullName>
    </submittedName>
</protein>
<dbReference type="GO" id="GO:0008784">
    <property type="term" value="F:alanine racemase activity"/>
    <property type="evidence" value="ECO:0007669"/>
    <property type="project" value="TreeGrafter"/>
</dbReference>
<name>C9MXZ8_9FUSO</name>